<dbReference type="EMBL" id="WBKB01000001">
    <property type="protein sequence ID" value="KAB1645128.1"/>
    <property type="molecule type" value="Genomic_DNA"/>
</dbReference>
<dbReference type="Gene3D" id="3.40.50.720">
    <property type="entry name" value="NAD(P)-binding Rossmann-like Domain"/>
    <property type="match status" value="1"/>
</dbReference>
<dbReference type="CDD" id="cd05233">
    <property type="entry name" value="SDR_c"/>
    <property type="match status" value="1"/>
</dbReference>
<sequence>MISIIIDYGINGQWRPEPKTRRDSMKRLDGRIALITAAGSGMGRAGALRFASEGAHVIVSDLNSEAAEKVVAEIKDAGGNATARALDVSDVDAIKATFDWIEQEFGILHILYNHAGIPGASGLEVTAEQYEKAMDINLRSAFFATQYSVPLLQKAAPKASIIFTSSTSGLVGSPFSPLYSLAKGGITVFMKAVAKRLGPDGIRSNAILPAMIETPMLSEFFGRNPGDDVEAVKKEFAKNVPLARAGSPDEVAAAAAFLASDDSSWITGTALPLDGGLLA</sequence>
<dbReference type="PANTHER" id="PTHR42760:SF133">
    <property type="entry name" value="3-OXOACYL-[ACYL-CARRIER-PROTEIN] REDUCTASE"/>
    <property type="match status" value="1"/>
</dbReference>
<dbReference type="InterPro" id="IPR036291">
    <property type="entry name" value="NAD(P)-bd_dom_sf"/>
</dbReference>
<dbReference type="NCBIfam" id="NF005559">
    <property type="entry name" value="PRK07231.1"/>
    <property type="match status" value="1"/>
</dbReference>
<dbReference type="AlphaFoldDB" id="A0A7J5BG88"/>
<organism evidence="3 4">
    <name type="scientific">Gulosibacter chungangensis</name>
    <dbReference type="NCBI Taxonomy" id="979746"/>
    <lineage>
        <taxon>Bacteria</taxon>
        <taxon>Bacillati</taxon>
        <taxon>Actinomycetota</taxon>
        <taxon>Actinomycetes</taxon>
        <taxon>Micrococcales</taxon>
        <taxon>Microbacteriaceae</taxon>
        <taxon>Gulosibacter</taxon>
    </lineage>
</organism>
<dbReference type="GO" id="GO:0016616">
    <property type="term" value="F:oxidoreductase activity, acting on the CH-OH group of donors, NAD or NADP as acceptor"/>
    <property type="evidence" value="ECO:0007669"/>
    <property type="project" value="TreeGrafter"/>
</dbReference>
<comment type="similarity">
    <text evidence="1">Belongs to the short-chain dehydrogenases/reductases (SDR) family.</text>
</comment>
<keyword evidence="4" id="KW-1185">Reference proteome</keyword>
<accession>A0A7J5BG88</accession>
<name>A0A7J5BG88_9MICO</name>
<evidence type="ECO:0000256" key="2">
    <source>
        <dbReference type="ARBA" id="ARBA00023002"/>
    </source>
</evidence>
<comment type="caution">
    <text evidence="3">The sequence shown here is derived from an EMBL/GenBank/DDBJ whole genome shotgun (WGS) entry which is preliminary data.</text>
</comment>
<proteinExistence type="inferred from homology"/>
<dbReference type="Proteomes" id="UP000433493">
    <property type="component" value="Unassembled WGS sequence"/>
</dbReference>
<keyword evidence="2" id="KW-0560">Oxidoreductase</keyword>
<evidence type="ECO:0000256" key="1">
    <source>
        <dbReference type="ARBA" id="ARBA00006484"/>
    </source>
</evidence>
<dbReference type="Pfam" id="PF13561">
    <property type="entry name" value="adh_short_C2"/>
    <property type="match status" value="1"/>
</dbReference>
<gene>
    <name evidence="3" type="ORF">F8O05_02410</name>
</gene>
<protein>
    <submittedName>
        <fullName evidence="3">SDR family oxidoreductase</fullName>
    </submittedName>
</protein>
<reference evidence="3 4" key="1">
    <citation type="submission" date="2019-09" db="EMBL/GenBank/DDBJ databases">
        <title>Phylogeny of genus Pseudoclavibacter and closely related genus.</title>
        <authorList>
            <person name="Li Y."/>
        </authorList>
    </citation>
    <scope>NUCLEOTIDE SEQUENCE [LARGE SCALE GENOMIC DNA]</scope>
    <source>
        <strain evidence="3 4">KCTC 13959</strain>
    </source>
</reference>
<dbReference type="PRINTS" id="PR00081">
    <property type="entry name" value="GDHRDH"/>
</dbReference>
<evidence type="ECO:0000313" key="4">
    <source>
        <dbReference type="Proteomes" id="UP000433493"/>
    </source>
</evidence>
<evidence type="ECO:0000313" key="3">
    <source>
        <dbReference type="EMBL" id="KAB1645128.1"/>
    </source>
</evidence>
<dbReference type="SUPFAM" id="SSF51735">
    <property type="entry name" value="NAD(P)-binding Rossmann-fold domains"/>
    <property type="match status" value="1"/>
</dbReference>
<dbReference type="FunFam" id="3.40.50.720:FF:000084">
    <property type="entry name" value="Short-chain dehydrogenase reductase"/>
    <property type="match status" value="1"/>
</dbReference>
<dbReference type="PANTHER" id="PTHR42760">
    <property type="entry name" value="SHORT-CHAIN DEHYDROGENASES/REDUCTASES FAMILY MEMBER"/>
    <property type="match status" value="1"/>
</dbReference>
<dbReference type="OrthoDB" id="517007at2"/>
<dbReference type="InterPro" id="IPR002347">
    <property type="entry name" value="SDR_fam"/>
</dbReference>